<comment type="caution">
    <text evidence="7">Lacks conserved residue(s) required for the propagation of feature annotation.</text>
</comment>
<dbReference type="HAMAP" id="MF_00208">
    <property type="entry name" value="MurE"/>
    <property type="match status" value="1"/>
</dbReference>
<protein>
    <recommendedName>
        <fullName evidence="7">UDP-N-acetylmuramoyl-L-alanyl-D-glutamate--2,6-diaminopimelate ligase</fullName>
        <ecNumber evidence="7">6.3.2.13</ecNumber>
    </recommendedName>
    <alternativeName>
        <fullName evidence="7">Meso-A2pm-adding enzyme</fullName>
    </alternativeName>
    <alternativeName>
        <fullName evidence="7">Meso-diaminopimelate-adding enzyme</fullName>
    </alternativeName>
    <alternativeName>
        <fullName evidence="7">UDP-MurNAc-L-Ala-D-Glu:meso-diaminopimelate ligase</fullName>
    </alternativeName>
    <alternativeName>
        <fullName evidence="7">UDP-MurNAc-tripeptide synthetase</fullName>
    </alternativeName>
    <alternativeName>
        <fullName evidence="7">UDP-N-acetylmuramyl-tripeptide synthetase</fullName>
    </alternativeName>
</protein>
<feature type="binding site" evidence="7">
    <location>
        <position position="33"/>
    </location>
    <ligand>
        <name>UDP-N-acetyl-alpha-D-muramoyl-L-alanyl-D-glutamate</name>
        <dbReference type="ChEBI" id="CHEBI:83900"/>
    </ligand>
</feature>
<evidence type="ECO:0000256" key="2">
    <source>
        <dbReference type="ARBA" id="ARBA00022618"/>
    </source>
</evidence>
<comment type="function">
    <text evidence="7">Catalyzes the addition of meso-diaminopimelic acid to the nucleotide precursor UDP-N-acetylmuramoyl-L-alanyl-D-glutamate (UMAG) in the biosynthesis of bacterial cell-wall peptidoglycan.</text>
</comment>
<dbReference type="PANTHER" id="PTHR23135">
    <property type="entry name" value="MUR LIGASE FAMILY MEMBER"/>
    <property type="match status" value="1"/>
</dbReference>
<feature type="domain" description="Mur ligase central" evidence="12">
    <location>
        <begin position="117"/>
        <end position="308"/>
    </location>
</feature>
<evidence type="ECO:0000259" key="12">
    <source>
        <dbReference type="Pfam" id="PF08245"/>
    </source>
</evidence>
<dbReference type="Gene3D" id="3.40.1390.10">
    <property type="entry name" value="MurE/MurF, N-terminal domain"/>
    <property type="match status" value="1"/>
</dbReference>
<sequence length="524" mass="56243">MPQLSLHTIRTLSKADRETGRLLPFYNGVSVNSQKVVPEGIFAAIAGYSTDGHRFLPQAAEAGARLMLTERDPEEVLAEIGRDDIGVMQVPDIRAAVAQLAFAYAGNPQYRLKIAGITGTNGKTTVSTLVHQALTKLGYKAGLMGTISVAIGSESTESRLTTGDPEQMAEAMAAMADAGCTHLVMEVSSHALDQKRTDAINFDVAAFTNLSHDHLDYHKTESAYLQAKKRLFDGLSTDAIAIVNADDASAAEMVRDTQAAVWKISMAEGGLRVLRNDARGIEFEMDNTRIASPLSGHFNVYNLAMAWLMLRAFGCTAQNAASALQSCSGARGRLERVPQPVPEQAQGSGPTREAITLHPLPEVFVDYAHTPDALRNVLETLRKMAAQRQLTVVFGCGGDRDKTKRPVMGHIASGIADVVIVTSDNPRSEDPDQIMRDILAGVSGGSAETHTETDRRAAIAQAISQAQPDGLVLIAGKGHETYQEIRGIRYPMDDVALAAAALQKRAETARATSSQEQPASRKEA</sequence>
<evidence type="ECO:0000256" key="3">
    <source>
        <dbReference type="ARBA" id="ARBA00022960"/>
    </source>
</evidence>
<dbReference type="SUPFAM" id="SSF63418">
    <property type="entry name" value="MurE/MurF N-terminal domain"/>
    <property type="match status" value="1"/>
</dbReference>
<dbReference type="EMBL" id="CP027806">
    <property type="protein sequence ID" value="AXJ00343.1"/>
    <property type="molecule type" value="Genomic_DNA"/>
</dbReference>
<proteinExistence type="inferred from homology"/>
<keyword evidence="7" id="KW-0460">Magnesium</keyword>
<keyword evidence="2 7" id="KW-0132">Cell division</keyword>
<comment type="pathway">
    <text evidence="7 8">Cell wall biogenesis; peptidoglycan biosynthesis.</text>
</comment>
<comment type="similarity">
    <text evidence="1 7">Belongs to the MurCDEF family. MurE subfamily.</text>
</comment>
<dbReference type="GO" id="GO:0005524">
    <property type="term" value="F:ATP binding"/>
    <property type="evidence" value="ECO:0007669"/>
    <property type="project" value="UniProtKB-UniRule"/>
</dbReference>
<evidence type="ECO:0000259" key="11">
    <source>
        <dbReference type="Pfam" id="PF02875"/>
    </source>
</evidence>
<dbReference type="InterPro" id="IPR036565">
    <property type="entry name" value="Mur-like_cat_sf"/>
</dbReference>
<evidence type="ECO:0000256" key="4">
    <source>
        <dbReference type="ARBA" id="ARBA00022984"/>
    </source>
</evidence>
<dbReference type="GO" id="GO:0008360">
    <property type="term" value="P:regulation of cell shape"/>
    <property type="evidence" value="ECO:0007669"/>
    <property type="project" value="UniProtKB-KW"/>
</dbReference>
<evidence type="ECO:0000256" key="7">
    <source>
        <dbReference type="HAMAP-Rule" id="MF_00208"/>
    </source>
</evidence>
<keyword evidence="5 7" id="KW-0131">Cell cycle</keyword>
<dbReference type="InterPro" id="IPR005761">
    <property type="entry name" value="UDP-N-AcMur-Glu-dNH2Pim_ligase"/>
</dbReference>
<dbReference type="GO" id="GO:0005737">
    <property type="term" value="C:cytoplasm"/>
    <property type="evidence" value="ECO:0007669"/>
    <property type="project" value="UniProtKB-SubCell"/>
</dbReference>
<dbReference type="GO" id="GO:0071555">
    <property type="term" value="P:cell wall organization"/>
    <property type="evidence" value="ECO:0007669"/>
    <property type="project" value="UniProtKB-KW"/>
</dbReference>
<dbReference type="NCBIfam" id="TIGR01085">
    <property type="entry name" value="murE"/>
    <property type="match status" value="1"/>
</dbReference>
<dbReference type="Gene3D" id="3.40.1190.10">
    <property type="entry name" value="Mur-like, catalytic domain"/>
    <property type="match status" value="1"/>
</dbReference>
<evidence type="ECO:0000259" key="10">
    <source>
        <dbReference type="Pfam" id="PF01225"/>
    </source>
</evidence>
<dbReference type="InterPro" id="IPR000713">
    <property type="entry name" value="Mur_ligase_N"/>
</dbReference>
<dbReference type="Pfam" id="PF02875">
    <property type="entry name" value="Mur_ligase_C"/>
    <property type="match status" value="1"/>
</dbReference>
<name>A0A345UIP1_9BACT</name>
<reference evidence="13 14" key="1">
    <citation type="submission" date="2018-03" db="EMBL/GenBank/DDBJ databases">
        <title>Phenotypic and genomic properties of Cyclonatronum proteinivorum gen. nov., sp. nov., a haloalkaliphilic bacteroidete from soda lakes possessing Na+-translocating rhodopsin.</title>
        <authorList>
            <person name="Toshchakov S.V."/>
            <person name="Korzhenkov A."/>
            <person name="Samarov N.I."/>
            <person name="Kublanov I.V."/>
            <person name="Muntyan M.S."/>
            <person name="Sorokin D.Y."/>
        </authorList>
    </citation>
    <scope>NUCLEOTIDE SEQUENCE [LARGE SCALE GENOMIC DNA]</scope>
    <source>
        <strain evidence="13 14">Omega</strain>
    </source>
</reference>
<dbReference type="InterPro" id="IPR013221">
    <property type="entry name" value="Mur_ligase_cen"/>
</dbReference>
<organism evidence="13 14">
    <name type="scientific">Cyclonatronum proteinivorum</name>
    <dbReference type="NCBI Taxonomy" id="1457365"/>
    <lineage>
        <taxon>Bacteria</taxon>
        <taxon>Pseudomonadati</taxon>
        <taxon>Balneolota</taxon>
        <taxon>Balneolia</taxon>
        <taxon>Balneolales</taxon>
        <taxon>Cyclonatronaceae</taxon>
        <taxon>Cyclonatronum</taxon>
    </lineage>
</organism>
<keyword evidence="7" id="KW-0067">ATP-binding</keyword>
<keyword evidence="7" id="KW-0963">Cytoplasm</keyword>
<dbReference type="Pfam" id="PF01225">
    <property type="entry name" value="Mur_ligase"/>
    <property type="match status" value="1"/>
</dbReference>
<dbReference type="NCBIfam" id="NF001124">
    <property type="entry name" value="PRK00139.1-2"/>
    <property type="match status" value="1"/>
</dbReference>
<evidence type="ECO:0000256" key="5">
    <source>
        <dbReference type="ARBA" id="ARBA00023306"/>
    </source>
</evidence>
<dbReference type="InterPro" id="IPR036615">
    <property type="entry name" value="Mur_ligase_C_dom_sf"/>
</dbReference>
<dbReference type="GO" id="GO:0051301">
    <property type="term" value="P:cell division"/>
    <property type="evidence" value="ECO:0007669"/>
    <property type="project" value="UniProtKB-KW"/>
</dbReference>
<keyword evidence="3 7" id="KW-0133">Cell shape</keyword>
<dbReference type="RefSeq" id="WP_114983621.1">
    <property type="nucleotide sequence ID" value="NZ_CP027806.1"/>
</dbReference>
<feature type="modified residue" description="N6-carboxylysine" evidence="7">
    <location>
        <position position="228"/>
    </location>
</feature>
<dbReference type="GO" id="GO:0000287">
    <property type="term" value="F:magnesium ion binding"/>
    <property type="evidence" value="ECO:0007669"/>
    <property type="project" value="UniProtKB-UniRule"/>
</dbReference>
<dbReference type="InterPro" id="IPR004101">
    <property type="entry name" value="Mur_ligase_C"/>
</dbReference>
<dbReference type="Gene3D" id="3.90.190.20">
    <property type="entry name" value="Mur ligase, C-terminal domain"/>
    <property type="match status" value="1"/>
</dbReference>
<dbReference type="PANTHER" id="PTHR23135:SF4">
    <property type="entry name" value="UDP-N-ACETYLMURAMOYL-L-ALANYL-D-GLUTAMATE--2,6-DIAMINOPIMELATE LIGASE MURE HOMOLOG, CHLOROPLASTIC"/>
    <property type="match status" value="1"/>
</dbReference>
<feature type="short sequence motif" description="Meso-diaminopimelate recognition motif" evidence="7">
    <location>
        <begin position="424"/>
        <end position="427"/>
    </location>
</feature>
<feature type="domain" description="Mur ligase N-terminal catalytic" evidence="10">
    <location>
        <begin position="26"/>
        <end position="101"/>
    </location>
</feature>
<dbReference type="GO" id="GO:0008765">
    <property type="term" value="F:UDP-N-acetylmuramoylalanyl-D-glutamate-2,6-diaminopimelate ligase activity"/>
    <property type="evidence" value="ECO:0007669"/>
    <property type="project" value="UniProtKB-UniRule"/>
</dbReference>
<comment type="PTM">
    <text evidence="7">Carboxylation is probably crucial for Mg(2+) binding and, consequently, for the gamma-phosphate positioning of ATP.</text>
</comment>
<dbReference type="GO" id="GO:0009252">
    <property type="term" value="P:peptidoglycan biosynthetic process"/>
    <property type="evidence" value="ECO:0007669"/>
    <property type="project" value="UniProtKB-UniRule"/>
</dbReference>
<dbReference type="InterPro" id="IPR035911">
    <property type="entry name" value="MurE/MurF_N"/>
</dbReference>
<keyword evidence="6 7" id="KW-0961">Cell wall biogenesis/degradation</keyword>
<evidence type="ECO:0000256" key="6">
    <source>
        <dbReference type="ARBA" id="ARBA00023316"/>
    </source>
</evidence>
<evidence type="ECO:0000256" key="8">
    <source>
        <dbReference type="RuleBase" id="RU004135"/>
    </source>
</evidence>
<comment type="catalytic activity">
    <reaction evidence="7">
        <text>UDP-N-acetyl-alpha-D-muramoyl-L-alanyl-D-glutamate + meso-2,6-diaminopimelate + ATP = UDP-N-acetyl-alpha-D-muramoyl-L-alanyl-gamma-D-glutamyl-meso-2,6-diaminopimelate + ADP + phosphate + H(+)</text>
        <dbReference type="Rhea" id="RHEA:23676"/>
        <dbReference type="ChEBI" id="CHEBI:15378"/>
        <dbReference type="ChEBI" id="CHEBI:30616"/>
        <dbReference type="ChEBI" id="CHEBI:43474"/>
        <dbReference type="ChEBI" id="CHEBI:57791"/>
        <dbReference type="ChEBI" id="CHEBI:83900"/>
        <dbReference type="ChEBI" id="CHEBI:83905"/>
        <dbReference type="ChEBI" id="CHEBI:456216"/>
        <dbReference type="EC" id="6.3.2.13"/>
    </reaction>
</comment>
<feature type="binding site" evidence="7">
    <location>
        <position position="188"/>
    </location>
    <ligand>
        <name>UDP-N-acetyl-alpha-D-muramoyl-L-alanyl-D-glutamate</name>
        <dbReference type="ChEBI" id="CHEBI:83900"/>
    </ligand>
</feature>
<evidence type="ECO:0000256" key="1">
    <source>
        <dbReference type="ARBA" id="ARBA00005898"/>
    </source>
</evidence>
<dbReference type="NCBIfam" id="NF001126">
    <property type="entry name" value="PRK00139.1-4"/>
    <property type="match status" value="1"/>
</dbReference>
<feature type="binding site" evidence="7">
    <location>
        <begin position="161"/>
        <end position="162"/>
    </location>
    <ligand>
        <name>UDP-N-acetyl-alpha-D-muramoyl-L-alanyl-D-glutamate</name>
        <dbReference type="ChEBI" id="CHEBI:83900"/>
    </ligand>
</feature>
<keyword evidence="7 13" id="KW-0436">Ligase</keyword>
<keyword evidence="14" id="KW-1185">Reference proteome</keyword>
<feature type="binding site" evidence="7">
    <location>
        <position position="476"/>
    </location>
    <ligand>
        <name>meso-2,6-diaminopimelate</name>
        <dbReference type="ChEBI" id="CHEBI:57791"/>
    </ligand>
</feature>
<dbReference type="SUPFAM" id="SSF53623">
    <property type="entry name" value="MurD-like peptide ligases, catalytic domain"/>
    <property type="match status" value="1"/>
</dbReference>
<feature type="binding site" evidence="7">
    <location>
        <position position="194"/>
    </location>
    <ligand>
        <name>UDP-N-acetyl-alpha-D-muramoyl-L-alanyl-D-glutamate</name>
        <dbReference type="ChEBI" id="CHEBI:83900"/>
    </ligand>
</feature>
<evidence type="ECO:0000313" key="14">
    <source>
        <dbReference type="Proteomes" id="UP000254808"/>
    </source>
</evidence>
<keyword evidence="7" id="KW-0547">Nucleotide-binding</keyword>
<feature type="binding site" evidence="7">
    <location>
        <position position="400"/>
    </location>
    <ligand>
        <name>meso-2,6-diaminopimelate</name>
        <dbReference type="ChEBI" id="CHEBI:57791"/>
    </ligand>
</feature>
<evidence type="ECO:0000256" key="9">
    <source>
        <dbReference type="SAM" id="MobiDB-lite"/>
    </source>
</evidence>
<feature type="binding site" evidence="7">
    <location>
        <begin position="424"/>
        <end position="427"/>
    </location>
    <ligand>
        <name>meso-2,6-diaminopimelate</name>
        <dbReference type="ChEBI" id="CHEBI:57791"/>
    </ligand>
</feature>
<feature type="binding site" evidence="7">
    <location>
        <begin position="119"/>
        <end position="125"/>
    </location>
    <ligand>
        <name>ATP</name>
        <dbReference type="ChEBI" id="CHEBI:30616"/>
    </ligand>
</feature>
<dbReference type="AlphaFoldDB" id="A0A345UIP1"/>
<dbReference type="UniPathway" id="UPA00219"/>
<dbReference type="Pfam" id="PF08245">
    <property type="entry name" value="Mur_ligase_M"/>
    <property type="match status" value="1"/>
</dbReference>
<feature type="binding site" evidence="7">
    <location>
        <position position="196"/>
    </location>
    <ligand>
        <name>UDP-N-acetyl-alpha-D-muramoyl-L-alanyl-D-glutamate</name>
        <dbReference type="ChEBI" id="CHEBI:83900"/>
    </ligand>
</feature>
<comment type="subcellular location">
    <subcellularLocation>
        <location evidence="7 8">Cytoplasm</location>
    </subcellularLocation>
</comment>
<dbReference type="Proteomes" id="UP000254808">
    <property type="component" value="Chromosome"/>
</dbReference>
<dbReference type="KEGG" id="cprv:CYPRO_1078"/>
<dbReference type="SUPFAM" id="SSF53244">
    <property type="entry name" value="MurD-like peptide ligases, peptide-binding domain"/>
    <property type="match status" value="1"/>
</dbReference>
<dbReference type="OrthoDB" id="9800958at2"/>
<dbReference type="EC" id="6.3.2.13" evidence="7"/>
<accession>A0A345UIP1</accession>
<keyword evidence="4 7" id="KW-0573">Peptidoglycan synthesis</keyword>
<evidence type="ECO:0000313" key="13">
    <source>
        <dbReference type="EMBL" id="AXJ00343.1"/>
    </source>
</evidence>
<feature type="domain" description="Mur ligase C-terminal" evidence="11">
    <location>
        <begin position="362"/>
        <end position="478"/>
    </location>
</feature>
<gene>
    <name evidence="7" type="primary">murE</name>
    <name evidence="13" type="ORF">CYPRO_1078</name>
</gene>
<feature type="region of interest" description="Disordered" evidence="9">
    <location>
        <begin position="503"/>
        <end position="524"/>
    </location>
</feature>
<comment type="cofactor">
    <cofactor evidence="7">
        <name>Mg(2+)</name>
        <dbReference type="ChEBI" id="CHEBI:18420"/>
    </cofactor>
</comment>
<feature type="binding site" evidence="7">
    <location>
        <position position="480"/>
    </location>
    <ligand>
        <name>meso-2,6-diaminopimelate</name>
        <dbReference type="ChEBI" id="CHEBI:57791"/>
    </ligand>
</feature>